<keyword evidence="2" id="KW-0812">Transmembrane</keyword>
<feature type="domain" description="HTH cro/C1-type" evidence="3">
    <location>
        <begin position="29"/>
        <end position="90"/>
    </location>
</feature>
<keyword evidence="5" id="KW-1185">Reference proteome</keyword>
<dbReference type="Pfam" id="PF13413">
    <property type="entry name" value="HTH_25"/>
    <property type="match status" value="1"/>
</dbReference>
<dbReference type="InterPro" id="IPR050400">
    <property type="entry name" value="Bact_Cytoskel_RodZ"/>
</dbReference>
<feature type="compositionally biased region" description="Low complexity" evidence="1">
    <location>
        <begin position="179"/>
        <end position="206"/>
    </location>
</feature>
<reference evidence="4 5" key="1">
    <citation type="journal article" date="2024" name="Chem. Sci.">
        <title>Discovery of megapolipeptins by genome mining of a Burkholderiales bacteria collection.</title>
        <authorList>
            <person name="Paulo B.S."/>
            <person name="Recchia M.J.J."/>
            <person name="Lee S."/>
            <person name="Fergusson C.H."/>
            <person name="Romanowski S.B."/>
            <person name="Hernandez A."/>
            <person name="Krull N."/>
            <person name="Liu D.Y."/>
            <person name="Cavanagh H."/>
            <person name="Bos A."/>
            <person name="Gray C.A."/>
            <person name="Murphy B.T."/>
            <person name="Linington R.G."/>
            <person name="Eustaquio A.S."/>
        </authorList>
    </citation>
    <scope>NUCLEOTIDE SEQUENCE [LARGE SCALE GENOMIC DNA]</scope>
    <source>
        <strain evidence="4 5">RL21-008-BIB-A</strain>
    </source>
</reference>
<dbReference type="SUPFAM" id="SSF47413">
    <property type="entry name" value="lambda repressor-like DNA-binding domains"/>
    <property type="match status" value="1"/>
</dbReference>
<keyword evidence="2" id="KW-1133">Transmembrane helix</keyword>
<feature type="transmembrane region" description="Helical" evidence="2">
    <location>
        <begin position="134"/>
        <end position="155"/>
    </location>
</feature>
<dbReference type="CDD" id="cd00093">
    <property type="entry name" value="HTH_XRE"/>
    <property type="match status" value="1"/>
</dbReference>
<dbReference type="EMBL" id="JAQQFM010000002">
    <property type="protein sequence ID" value="MFL9923479.1"/>
    <property type="molecule type" value="Genomic_DNA"/>
</dbReference>
<accession>A0ABW9A5C5</accession>
<dbReference type="Gene3D" id="1.10.260.40">
    <property type="entry name" value="lambda repressor-like DNA-binding domains"/>
    <property type="match status" value="1"/>
</dbReference>
<sequence>MSDQQMNESQNPEVAASMAPPPPVAPGSLLAAQRQARGWSVEQVASQLKLAPRQVAAIEADNFGALPGLAIARGFVRAYAKLMGMDASALLLGLPQDGPAAQRDAIVPQRSLSTPFSQTPLPNLGNRGSSGGSAAWIAAGVVVVVLLAGAGAVRWGNVLNDVPQLAWLKASQSDASAVATPEAGENANAAAQTAPAAAESSTELPANARVELTNGASTENASKIEAPAASVPATPAVASVPPPAAMPAPVQAPVKPLASSAPAANIPAVGENTSAAESGLKITSSKDLLRLTLREDSWVEIRRADKTTIISRLLKAGSTETFDVSDASALVIGNAAGVDASLRGQPLDLKVSNGGNVARLNLN</sequence>
<protein>
    <submittedName>
        <fullName evidence="4">DUF4115 domain-containing protein</fullName>
    </submittedName>
</protein>
<dbReference type="PANTHER" id="PTHR34475">
    <property type="match status" value="1"/>
</dbReference>
<feature type="compositionally biased region" description="Polar residues" evidence="1">
    <location>
        <begin position="1"/>
        <end position="11"/>
    </location>
</feature>
<feature type="region of interest" description="Disordered" evidence="1">
    <location>
        <begin position="1"/>
        <end position="28"/>
    </location>
</feature>
<dbReference type="Pfam" id="PF13464">
    <property type="entry name" value="RodZ_C"/>
    <property type="match status" value="1"/>
</dbReference>
<dbReference type="RefSeq" id="WP_408155171.1">
    <property type="nucleotide sequence ID" value="NZ_JAQQFM010000002.1"/>
</dbReference>
<evidence type="ECO:0000256" key="2">
    <source>
        <dbReference type="SAM" id="Phobius"/>
    </source>
</evidence>
<organism evidence="4 5">
    <name type="scientific">Herbaspirillum lusitanum</name>
    <dbReference type="NCBI Taxonomy" id="213312"/>
    <lineage>
        <taxon>Bacteria</taxon>
        <taxon>Pseudomonadati</taxon>
        <taxon>Pseudomonadota</taxon>
        <taxon>Betaproteobacteria</taxon>
        <taxon>Burkholderiales</taxon>
        <taxon>Oxalobacteraceae</taxon>
        <taxon>Herbaspirillum</taxon>
    </lineage>
</organism>
<gene>
    <name evidence="4" type="ORF">PQR62_04325</name>
</gene>
<dbReference type="SMART" id="SM00530">
    <property type="entry name" value="HTH_XRE"/>
    <property type="match status" value="1"/>
</dbReference>
<proteinExistence type="predicted"/>
<dbReference type="InterPro" id="IPR010982">
    <property type="entry name" value="Lambda_DNA-bd_dom_sf"/>
</dbReference>
<evidence type="ECO:0000313" key="4">
    <source>
        <dbReference type="EMBL" id="MFL9923479.1"/>
    </source>
</evidence>
<evidence type="ECO:0000256" key="1">
    <source>
        <dbReference type="SAM" id="MobiDB-lite"/>
    </source>
</evidence>
<evidence type="ECO:0000259" key="3">
    <source>
        <dbReference type="SMART" id="SM00530"/>
    </source>
</evidence>
<dbReference type="PANTHER" id="PTHR34475:SF1">
    <property type="entry name" value="CYTOSKELETON PROTEIN RODZ"/>
    <property type="match status" value="1"/>
</dbReference>
<name>A0ABW9A5C5_9BURK</name>
<comment type="caution">
    <text evidence="4">The sequence shown here is derived from an EMBL/GenBank/DDBJ whole genome shotgun (WGS) entry which is preliminary data.</text>
</comment>
<dbReference type="InterPro" id="IPR025194">
    <property type="entry name" value="RodZ-like_C"/>
</dbReference>
<evidence type="ECO:0000313" key="5">
    <source>
        <dbReference type="Proteomes" id="UP001629246"/>
    </source>
</evidence>
<feature type="region of interest" description="Disordered" evidence="1">
    <location>
        <begin position="178"/>
        <end position="206"/>
    </location>
</feature>
<keyword evidence="2" id="KW-0472">Membrane</keyword>
<dbReference type="InterPro" id="IPR001387">
    <property type="entry name" value="Cro/C1-type_HTH"/>
</dbReference>
<dbReference type="Proteomes" id="UP001629246">
    <property type="component" value="Unassembled WGS sequence"/>
</dbReference>